<dbReference type="PROSITE" id="PS51755">
    <property type="entry name" value="OMPR_PHOB"/>
    <property type="match status" value="1"/>
</dbReference>
<dbReference type="PROSITE" id="PS50005">
    <property type="entry name" value="TPR"/>
    <property type="match status" value="2"/>
</dbReference>
<dbReference type="InterPro" id="IPR005158">
    <property type="entry name" value="BTAD"/>
</dbReference>
<dbReference type="CDD" id="cd15831">
    <property type="entry name" value="BTAD"/>
    <property type="match status" value="1"/>
</dbReference>
<dbReference type="Pfam" id="PF07719">
    <property type="entry name" value="TPR_2"/>
    <property type="match status" value="1"/>
</dbReference>
<evidence type="ECO:0000313" key="12">
    <source>
        <dbReference type="Proteomes" id="UP001611075"/>
    </source>
</evidence>
<evidence type="ECO:0000313" key="11">
    <source>
        <dbReference type="EMBL" id="MFI0796431.1"/>
    </source>
</evidence>
<dbReference type="Pfam" id="PF00486">
    <property type="entry name" value="Trans_reg_C"/>
    <property type="match status" value="1"/>
</dbReference>
<evidence type="ECO:0000256" key="4">
    <source>
        <dbReference type="ARBA" id="ARBA00023015"/>
    </source>
</evidence>
<dbReference type="PRINTS" id="PR00364">
    <property type="entry name" value="DISEASERSIST"/>
</dbReference>
<dbReference type="Pfam" id="PF00931">
    <property type="entry name" value="NB-ARC"/>
    <property type="match status" value="1"/>
</dbReference>
<keyword evidence="12" id="KW-1185">Reference proteome</keyword>
<dbReference type="Pfam" id="PF13424">
    <property type="entry name" value="TPR_12"/>
    <property type="match status" value="1"/>
</dbReference>
<keyword evidence="6" id="KW-0804">Transcription</keyword>
<feature type="region of interest" description="Disordered" evidence="9">
    <location>
        <begin position="934"/>
        <end position="959"/>
    </location>
</feature>
<accession>A0ABW7SRW8</accession>
<reference evidence="11 12" key="1">
    <citation type="submission" date="2024-10" db="EMBL/GenBank/DDBJ databases">
        <title>The Natural Products Discovery Center: Release of the First 8490 Sequenced Strains for Exploring Actinobacteria Biosynthetic Diversity.</title>
        <authorList>
            <person name="Kalkreuter E."/>
            <person name="Kautsar S.A."/>
            <person name="Yang D."/>
            <person name="Bader C.D."/>
            <person name="Teijaro C.N."/>
            <person name="Fluegel L."/>
            <person name="Davis C.M."/>
            <person name="Simpson J.R."/>
            <person name="Lauterbach L."/>
            <person name="Steele A.D."/>
            <person name="Gui C."/>
            <person name="Meng S."/>
            <person name="Li G."/>
            <person name="Viehrig K."/>
            <person name="Ye F."/>
            <person name="Su P."/>
            <person name="Kiefer A.F."/>
            <person name="Nichols A."/>
            <person name="Cepeda A.J."/>
            <person name="Yan W."/>
            <person name="Fan B."/>
            <person name="Jiang Y."/>
            <person name="Adhikari A."/>
            <person name="Zheng C.-J."/>
            <person name="Schuster L."/>
            <person name="Cowan T.M."/>
            <person name="Smanski M.J."/>
            <person name="Chevrette M.G."/>
            <person name="De Carvalho L.P.S."/>
            <person name="Shen B."/>
        </authorList>
    </citation>
    <scope>NUCLEOTIDE SEQUENCE [LARGE SCALE GENOMIC DNA]</scope>
    <source>
        <strain evidence="11 12">NPDC021253</strain>
    </source>
</reference>
<dbReference type="SUPFAM" id="SSF48452">
    <property type="entry name" value="TPR-like"/>
    <property type="match status" value="2"/>
</dbReference>
<keyword evidence="4" id="KW-0805">Transcription regulation</keyword>
<evidence type="ECO:0000256" key="5">
    <source>
        <dbReference type="ARBA" id="ARBA00023125"/>
    </source>
</evidence>
<feature type="domain" description="OmpR/PhoB-type" evidence="10">
    <location>
        <begin position="1"/>
        <end position="96"/>
    </location>
</feature>
<evidence type="ECO:0000256" key="2">
    <source>
        <dbReference type="ARBA" id="ARBA00022737"/>
    </source>
</evidence>
<dbReference type="InterPro" id="IPR027417">
    <property type="entry name" value="P-loop_NTPase"/>
</dbReference>
<protein>
    <submittedName>
        <fullName evidence="11">BTAD domain-containing putative transcriptional regulator</fullName>
    </submittedName>
</protein>
<proteinExistence type="inferred from homology"/>
<name>A0ABW7SRW8_9ACTN</name>
<dbReference type="Proteomes" id="UP001611075">
    <property type="component" value="Unassembled WGS sequence"/>
</dbReference>
<evidence type="ECO:0000256" key="6">
    <source>
        <dbReference type="ARBA" id="ARBA00023163"/>
    </source>
</evidence>
<keyword evidence="2" id="KW-0677">Repeat</keyword>
<keyword evidence="3 7" id="KW-0802">TPR repeat</keyword>
<evidence type="ECO:0000256" key="8">
    <source>
        <dbReference type="PROSITE-ProRule" id="PRU01091"/>
    </source>
</evidence>
<dbReference type="InterPro" id="IPR036388">
    <property type="entry name" value="WH-like_DNA-bd_sf"/>
</dbReference>
<comment type="similarity">
    <text evidence="1">Belongs to the AfsR/DnrI/RedD regulatory family.</text>
</comment>
<dbReference type="SMART" id="SM00028">
    <property type="entry name" value="TPR"/>
    <property type="match status" value="4"/>
</dbReference>
<dbReference type="Gene3D" id="1.10.10.10">
    <property type="entry name" value="Winged helix-like DNA-binding domain superfamily/Winged helix DNA-binding domain"/>
    <property type="match status" value="1"/>
</dbReference>
<keyword evidence="5 8" id="KW-0238">DNA-binding</keyword>
<dbReference type="PANTHER" id="PTHR35807">
    <property type="entry name" value="TRANSCRIPTIONAL REGULATOR REDD-RELATED"/>
    <property type="match status" value="1"/>
</dbReference>
<dbReference type="EMBL" id="JBIRPU010000028">
    <property type="protein sequence ID" value="MFI0796431.1"/>
    <property type="molecule type" value="Genomic_DNA"/>
</dbReference>
<dbReference type="InterPro" id="IPR013105">
    <property type="entry name" value="TPR_2"/>
</dbReference>
<dbReference type="SUPFAM" id="SSF52540">
    <property type="entry name" value="P-loop containing nucleoside triphosphate hydrolases"/>
    <property type="match status" value="1"/>
</dbReference>
<dbReference type="Pfam" id="PF03704">
    <property type="entry name" value="BTAD"/>
    <property type="match status" value="1"/>
</dbReference>
<comment type="caution">
    <text evidence="11">The sequence shown here is derived from an EMBL/GenBank/DDBJ whole genome shotgun (WGS) entry which is preliminary data.</text>
</comment>
<sequence>MADFRLLGPVEIWANNRRLPTGQPRQRAVLAALLVDAGRSVTPQTLLDRVWGDSPPRGARQSLHAHVTRIRQVLHLVDVGEPPVLVWQPGGYVLKVAADRVDVHRFRRLLAQAKEPECPDARRAPLLREALALWRGEPLAGLSGSWAARTRESWRQHYPEAIVTWAYAELRVANPEPVISRLTELVGDYPLVESVTAVLMRALYAVGRGADALGQYAVIRRRLAEELGVDPGPELRTLHQAILCDDLDAPHDRNAMSVAVRHSTPAQLPPDTPGFVGRAEHLTCLDAHLPGQQPTAASTVVRIVTVSGTAGVGKTALVVHWAHRVARQFPDGNLYVNLRGFEPIGEATAPAEAVQGLLDALGVTADRIPPQPEAQAALYRTLLAGKRILVLLDNARNAEQVRPLLPGAASCLVVVTSRDTLVGLVAAEGATAVRLDLLARGEARSLLAGRLGWHRLSVEPQATNEIVDLCARLPLALSVVAAHAVMRPDVALSVLADELREARGGLDAFAGNDPITNLRSIFSCSYQALGSEAARTFRLIGSHPGTDITVPSAASMSGVPVRQARALLTELTNNHLITEHTAGRYSAHDLLRAYAAELADSLDARSDRDSAAQRVLDHYLHTAHAAARMLEPHRETLTLATPHPGVTPTSFATDAEALAWFMAERSALVATVQLAAATRHASHAWRLAWILNTFFSRQGYWLDQAAIQYTALSAAQRVGDKDGQAHLHRGLGRAYFRLGRHDEADVHLRAALTLCKELGDPVAEARVHDSLGFILSQRGRHQESLPHFRRALELYARAGHPDGYAESLNDLGWSHALLGNHHQSLFYCHQALVLMGRLGDCHGQANVWDSLGYAHHGLGHHGKAIECYRQALQLFQHTGERYLRAETLVRLGDALLAAEEPEQANAAWADALCILSDLGHSDIGLVRARLRSVPELPQPPTPASRHLSRTWPDEDGAER</sequence>
<feature type="repeat" description="TPR" evidence="7">
    <location>
        <begin position="845"/>
        <end position="878"/>
    </location>
</feature>
<dbReference type="PANTHER" id="PTHR35807:SF1">
    <property type="entry name" value="TRANSCRIPTIONAL REGULATOR REDD"/>
    <property type="match status" value="1"/>
</dbReference>
<feature type="DNA-binding region" description="OmpR/PhoB-type" evidence="8">
    <location>
        <begin position="1"/>
        <end position="96"/>
    </location>
</feature>
<organism evidence="11 12">
    <name type="scientific">Micromonospora rubida</name>
    <dbReference type="NCBI Taxonomy" id="2697657"/>
    <lineage>
        <taxon>Bacteria</taxon>
        <taxon>Bacillati</taxon>
        <taxon>Actinomycetota</taxon>
        <taxon>Actinomycetes</taxon>
        <taxon>Micromonosporales</taxon>
        <taxon>Micromonosporaceae</taxon>
        <taxon>Micromonospora</taxon>
    </lineage>
</organism>
<evidence type="ECO:0000256" key="9">
    <source>
        <dbReference type="SAM" id="MobiDB-lite"/>
    </source>
</evidence>
<dbReference type="RefSeq" id="WP_396684548.1">
    <property type="nucleotide sequence ID" value="NZ_JBIRPU010000028.1"/>
</dbReference>
<dbReference type="Gene3D" id="1.25.40.10">
    <property type="entry name" value="Tetratricopeptide repeat domain"/>
    <property type="match status" value="2"/>
</dbReference>
<gene>
    <name evidence="11" type="ORF">ACH4OY_27650</name>
</gene>
<evidence type="ECO:0000256" key="1">
    <source>
        <dbReference type="ARBA" id="ARBA00005820"/>
    </source>
</evidence>
<dbReference type="InterPro" id="IPR051677">
    <property type="entry name" value="AfsR-DnrI-RedD_regulator"/>
</dbReference>
<dbReference type="InterPro" id="IPR011990">
    <property type="entry name" value="TPR-like_helical_dom_sf"/>
</dbReference>
<dbReference type="InterPro" id="IPR019734">
    <property type="entry name" value="TPR_rpt"/>
</dbReference>
<dbReference type="SMART" id="SM01043">
    <property type="entry name" value="BTAD"/>
    <property type="match status" value="1"/>
</dbReference>
<evidence type="ECO:0000256" key="3">
    <source>
        <dbReference type="ARBA" id="ARBA00022803"/>
    </source>
</evidence>
<dbReference type="InterPro" id="IPR001867">
    <property type="entry name" value="OmpR/PhoB-type_DNA-bd"/>
</dbReference>
<dbReference type="InterPro" id="IPR016032">
    <property type="entry name" value="Sig_transdc_resp-reg_C-effctor"/>
</dbReference>
<dbReference type="InterPro" id="IPR002182">
    <property type="entry name" value="NB-ARC"/>
</dbReference>
<feature type="repeat" description="TPR" evidence="7">
    <location>
        <begin position="765"/>
        <end position="798"/>
    </location>
</feature>
<evidence type="ECO:0000259" key="10">
    <source>
        <dbReference type="PROSITE" id="PS51755"/>
    </source>
</evidence>
<evidence type="ECO:0000256" key="7">
    <source>
        <dbReference type="PROSITE-ProRule" id="PRU00339"/>
    </source>
</evidence>
<dbReference type="Gene3D" id="3.40.50.300">
    <property type="entry name" value="P-loop containing nucleotide triphosphate hydrolases"/>
    <property type="match status" value="1"/>
</dbReference>
<dbReference type="SMART" id="SM00862">
    <property type="entry name" value="Trans_reg_C"/>
    <property type="match status" value="1"/>
</dbReference>
<dbReference type="SUPFAM" id="SSF46894">
    <property type="entry name" value="C-terminal effector domain of the bipartite response regulators"/>
    <property type="match status" value="1"/>
</dbReference>
<dbReference type="Pfam" id="PF13374">
    <property type="entry name" value="TPR_10"/>
    <property type="match status" value="1"/>
</dbReference>